<keyword evidence="2" id="KW-1185">Reference proteome</keyword>
<evidence type="ECO:0000313" key="2">
    <source>
        <dbReference type="Proteomes" id="UP000824533"/>
    </source>
</evidence>
<comment type="caution">
    <text evidence="1">The sequence shown here is derived from an EMBL/GenBank/DDBJ whole genome shotgun (WGS) entry which is preliminary data.</text>
</comment>
<evidence type="ECO:0000313" key="1">
    <source>
        <dbReference type="EMBL" id="KAJ0175191.1"/>
    </source>
</evidence>
<gene>
    <name evidence="1" type="ORF">K1T71_009332</name>
</gene>
<name>A0ACC1CUF4_9NEOP</name>
<accession>A0ACC1CUF4</accession>
<protein>
    <submittedName>
        <fullName evidence="1">Uncharacterized protein</fullName>
    </submittedName>
</protein>
<dbReference type="EMBL" id="CM034402">
    <property type="protein sequence ID" value="KAJ0175191.1"/>
    <property type="molecule type" value="Genomic_DNA"/>
</dbReference>
<organism evidence="1 2">
    <name type="scientific">Dendrolimus kikuchii</name>
    <dbReference type="NCBI Taxonomy" id="765133"/>
    <lineage>
        <taxon>Eukaryota</taxon>
        <taxon>Metazoa</taxon>
        <taxon>Ecdysozoa</taxon>
        <taxon>Arthropoda</taxon>
        <taxon>Hexapoda</taxon>
        <taxon>Insecta</taxon>
        <taxon>Pterygota</taxon>
        <taxon>Neoptera</taxon>
        <taxon>Endopterygota</taxon>
        <taxon>Lepidoptera</taxon>
        <taxon>Glossata</taxon>
        <taxon>Ditrysia</taxon>
        <taxon>Bombycoidea</taxon>
        <taxon>Lasiocampidae</taxon>
        <taxon>Dendrolimus</taxon>
    </lineage>
</organism>
<reference evidence="1 2" key="1">
    <citation type="journal article" date="2021" name="Front. Genet.">
        <title>Chromosome-Level Genome Assembly Reveals Significant Gene Expansion in the Toll and IMD Signaling Pathways of Dendrolimus kikuchii.</title>
        <authorList>
            <person name="Zhou J."/>
            <person name="Wu P."/>
            <person name="Xiong Z."/>
            <person name="Liu N."/>
            <person name="Zhao N."/>
            <person name="Ji M."/>
            <person name="Qiu Y."/>
            <person name="Yang B."/>
        </authorList>
    </citation>
    <scope>NUCLEOTIDE SEQUENCE [LARGE SCALE GENOMIC DNA]</scope>
    <source>
        <strain evidence="1">Ann1</strain>
    </source>
</reference>
<proteinExistence type="predicted"/>
<dbReference type="Proteomes" id="UP000824533">
    <property type="component" value="Linkage Group LG16"/>
</dbReference>
<sequence>MLQYVAITLVTLVIGIYWYITRNFNYWKDRNVAYLEPTPLFGNMKETALRRKNIGILFGEIHKQFPNEKVVGVYRMTTPCLLIRDLDIIKHVMIKDFDLFVDRGLEFSNDGLGANLFHADGELWRSLRNKFTPIFTTAKLKNMFYLMTEGGDKFVKYIETLKGPEQEIHGLVQRYTIATIAACGFGLDFDNMQDKLHILLKVERMVLSQNIAVEIDMMFPGILKKINASLFPKFASDFFYSLVKQIITERNNAPTNRKDFMDLLLELRNKGQVQGFKKAESDETQTIAITDGIMAAQAFVFFVGGYETSATTMSYLLYQLALNPDIQDKLITEIDEVIAKYNGQVTYECLADMVYLDKVFKETLRMYSIVEPLTRNAGAEYKVPGTDIVLKKGQTVIVSPKGIHYDPTLYPEPEKFDPERFSVENSANRHPCAYMPFGIGPRNCIGMRFAQTQSRVCIAKLLSKFRVEPSKNTKRELEYDANRIIVGPSGGIYLNVVKRQ</sequence>